<feature type="compositionally biased region" description="Pro residues" evidence="1">
    <location>
        <begin position="244"/>
        <end position="257"/>
    </location>
</feature>
<feature type="region of interest" description="Disordered" evidence="1">
    <location>
        <begin position="1"/>
        <end position="26"/>
    </location>
</feature>
<feature type="region of interest" description="Disordered" evidence="1">
    <location>
        <begin position="230"/>
        <end position="275"/>
    </location>
</feature>
<feature type="compositionally biased region" description="Basic residues" evidence="1">
    <location>
        <begin position="49"/>
        <end position="64"/>
    </location>
</feature>
<name>A0ABU6ZSZ4_9FABA</name>
<proteinExistence type="predicted"/>
<feature type="compositionally biased region" description="Polar residues" evidence="1">
    <location>
        <begin position="230"/>
        <end position="241"/>
    </location>
</feature>
<dbReference type="Proteomes" id="UP001341840">
    <property type="component" value="Unassembled WGS sequence"/>
</dbReference>
<evidence type="ECO:0000313" key="3">
    <source>
        <dbReference type="Proteomes" id="UP001341840"/>
    </source>
</evidence>
<accession>A0ABU6ZSZ4</accession>
<sequence length="275" mass="30556">MRAGSIPLGGREPPRDSVTCFTRSETKERLTRGYEMTCGTSWSSFGGRRTSRSSRKSTSRTGRPRRVDHFIRGAPPRTRPLETGWTHTRKEDQLWVDKRSTDVSEAFLAELKRLQADRQALMEAGCLEPPPIDEGALWTRFAGGRKRGRIYGMGVVPSHQYPLLFPNDEDADTASGPPDLKERVVLLNREISQQAEANARRVAALESTMQTQSQEVSDLRKAYTDMYSLLTQMRSGRSTSAPLPDFPPPPPPPPPPQTDALGTGSPDADDDSNYV</sequence>
<feature type="compositionally biased region" description="Low complexity" evidence="1">
    <location>
        <begin position="39"/>
        <end position="48"/>
    </location>
</feature>
<comment type="caution">
    <text evidence="2">The sequence shown here is derived from an EMBL/GenBank/DDBJ whole genome shotgun (WGS) entry which is preliminary data.</text>
</comment>
<organism evidence="2 3">
    <name type="scientific">Stylosanthes scabra</name>
    <dbReference type="NCBI Taxonomy" id="79078"/>
    <lineage>
        <taxon>Eukaryota</taxon>
        <taxon>Viridiplantae</taxon>
        <taxon>Streptophyta</taxon>
        <taxon>Embryophyta</taxon>
        <taxon>Tracheophyta</taxon>
        <taxon>Spermatophyta</taxon>
        <taxon>Magnoliopsida</taxon>
        <taxon>eudicotyledons</taxon>
        <taxon>Gunneridae</taxon>
        <taxon>Pentapetalae</taxon>
        <taxon>rosids</taxon>
        <taxon>fabids</taxon>
        <taxon>Fabales</taxon>
        <taxon>Fabaceae</taxon>
        <taxon>Papilionoideae</taxon>
        <taxon>50 kb inversion clade</taxon>
        <taxon>dalbergioids sensu lato</taxon>
        <taxon>Dalbergieae</taxon>
        <taxon>Pterocarpus clade</taxon>
        <taxon>Stylosanthes</taxon>
    </lineage>
</organism>
<gene>
    <name evidence="2" type="ORF">PIB30_090687</name>
</gene>
<reference evidence="2 3" key="1">
    <citation type="journal article" date="2023" name="Plants (Basel)">
        <title>Bridging the Gap: Combining Genomics and Transcriptomics Approaches to Understand Stylosanthes scabra, an Orphan Legume from the Brazilian Caatinga.</title>
        <authorList>
            <person name="Ferreira-Neto J.R.C."/>
            <person name="da Silva M.D."/>
            <person name="Binneck E."/>
            <person name="de Melo N.F."/>
            <person name="da Silva R.H."/>
            <person name="de Melo A.L.T.M."/>
            <person name="Pandolfi V."/>
            <person name="Bustamante F.O."/>
            <person name="Brasileiro-Vidal A.C."/>
            <person name="Benko-Iseppon A.M."/>
        </authorList>
    </citation>
    <scope>NUCLEOTIDE SEQUENCE [LARGE SCALE GENOMIC DNA]</scope>
    <source>
        <tissue evidence="2">Leaves</tissue>
    </source>
</reference>
<protein>
    <submittedName>
        <fullName evidence="2">Uncharacterized protein</fullName>
    </submittedName>
</protein>
<feature type="region of interest" description="Disordered" evidence="1">
    <location>
        <begin position="38"/>
        <end position="84"/>
    </location>
</feature>
<evidence type="ECO:0000256" key="1">
    <source>
        <dbReference type="SAM" id="MobiDB-lite"/>
    </source>
</evidence>
<evidence type="ECO:0000313" key="2">
    <source>
        <dbReference type="EMBL" id="MED6225125.1"/>
    </source>
</evidence>
<keyword evidence="3" id="KW-1185">Reference proteome</keyword>
<dbReference type="EMBL" id="JASCZI010273627">
    <property type="protein sequence ID" value="MED6225125.1"/>
    <property type="molecule type" value="Genomic_DNA"/>
</dbReference>